<comment type="caution">
    <text evidence="2">The sequence shown here is derived from an EMBL/GenBank/DDBJ whole genome shotgun (WGS) entry which is preliminary data.</text>
</comment>
<evidence type="ECO:0000256" key="1">
    <source>
        <dbReference type="SAM" id="MobiDB-lite"/>
    </source>
</evidence>
<evidence type="ECO:0000313" key="2">
    <source>
        <dbReference type="EMBL" id="TNN57526.1"/>
    </source>
</evidence>
<organism evidence="2 3">
    <name type="scientific">Liparis tanakae</name>
    <name type="common">Tanaka's snailfish</name>
    <dbReference type="NCBI Taxonomy" id="230148"/>
    <lineage>
        <taxon>Eukaryota</taxon>
        <taxon>Metazoa</taxon>
        <taxon>Chordata</taxon>
        <taxon>Craniata</taxon>
        <taxon>Vertebrata</taxon>
        <taxon>Euteleostomi</taxon>
        <taxon>Actinopterygii</taxon>
        <taxon>Neopterygii</taxon>
        <taxon>Teleostei</taxon>
        <taxon>Neoteleostei</taxon>
        <taxon>Acanthomorphata</taxon>
        <taxon>Eupercaria</taxon>
        <taxon>Perciformes</taxon>
        <taxon>Cottioidei</taxon>
        <taxon>Cottales</taxon>
        <taxon>Liparidae</taxon>
        <taxon>Liparis</taxon>
    </lineage>
</organism>
<keyword evidence="3" id="KW-1185">Reference proteome</keyword>
<evidence type="ECO:0000313" key="3">
    <source>
        <dbReference type="Proteomes" id="UP000314294"/>
    </source>
</evidence>
<feature type="region of interest" description="Disordered" evidence="1">
    <location>
        <begin position="72"/>
        <end position="92"/>
    </location>
</feature>
<sequence length="92" mass="10049">MNGPRQFDGGGGVSTASPNVLAVKTWRRLRRRAASSAAVVWKASRALLSPGGPCRAHTPRAAHTSLLMTLEENMDLQEEDEGEEEEEEEEES</sequence>
<proteinExistence type="predicted"/>
<dbReference type="EMBL" id="SRLO01000403">
    <property type="protein sequence ID" value="TNN57526.1"/>
    <property type="molecule type" value="Genomic_DNA"/>
</dbReference>
<name>A0A4Z2GVH3_9TELE</name>
<protein>
    <submittedName>
        <fullName evidence="2">Uncharacterized protein</fullName>
    </submittedName>
</protein>
<reference evidence="2 3" key="1">
    <citation type="submission" date="2019-03" db="EMBL/GenBank/DDBJ databases">
        <title>First draft genome of Liparis tanakae, snailfish: a comprehensive survey of snailfish specific genes.</title>
        <authorList>
            <person name="Kim W."/>
            <person name="Song I."/>
            <person name="Jeong J.-H."/>
            <person name="Kim D."/>
            <person name="Kim S."/>
            <person name="Ryu S."/>
            <person name="Song J.Y."/>
            <person name="Lee S.K."/>
        </authorList>
    </citation>
    <scope>NUCLEOTIDE SEQUENCE [LARGE SCALE GENOMIC DNA]</scope>
    <source>
        <tissue evidence="2">Muscle</tissue>
    </source>
</reference>
<dbReference type="Proteomes" id="UP000314294">
    <property type="component" value="Unassembled WGS sequence"/>
</dbReference>
<dbReference type="AlphaFoldDB" id="A0A4Z2GVH3"/>
<gene>
    <name evidence="2" type="ORF">EYF80_032250</name>
</gene>
<accession>A0A4Z2GVH3</accession>